<evidence type="ECO:0000313" key="2">
    <source>
        <dbReference type="Proteomes" id="UP000009169"/>
    </source>
</evidence>
<dbReference type="HOGENOM" id="CLU_2759606_0_0_1"/>
<evidence type="ECO:0000313" key="1">
    <source>
        <dbReference type="EMBL" id="EGE08179.1"/>
    </source>
</evidence>
<dbReference type="EMBL" id="DS995774">
    <property type="protein sequence ID" value="EGE08179.1"/>
    <property type="molecule type" value="Genomic_DNA"/>
</dbReference>
<gene>
    <name evidence="1" type="ORF">TEQG_08782</name>
</gene>
<dbReference type="AlphaFoldDB" id="F2Q211"/>
<reference evidence="2" key="1">
    <citation type="journal article" date="2012" name="MBio">
        <title>Comparative genome analysis of Trichophyton rubrum and related dermatophytes reveals candidate genes involved in infection.</title>
        <authorList>
            <person name="Martinez D.A."/>
            <person name="Oliver B.G."/>
            <person name="Graeser Y."/>
            <person name="Goldberg J.M."/>
            <person name="Li W."/>
            <person name="Martinez-Rossi N.M."/>
            <person name="Monod M."/>
            <person name="Shelest E."/>
            <person name="Barton R.C."/>
            <person name="Birch E."/>
            <person name="Brakhage A.A."/>
            <person name="Chen Z."/>
            <person name="Gurr S.J."/>
            <person name="Heiman D."/>
            <person name="Heitman J."/>
            <person name="Kosti I."/>
            <person name="Rossi A."/>
            <person name="Saif S."/>
            <person name="Samalova M."/>
            <person name="Saunders C.W."/>
            <person name="Shea T."/>
            <person name="Summerbell R.C."/>
            <person name="Xu J."/>
            <person name="Young S."/>
            <person name="Zeng Q."/>
            <person name="Birren B.W."/>
            <person name="Cuomo C.A."/>
            <person name="White T.C."/>
        </authorList>
    </citation>
    <scope>NUCLEOTIDE SEQUENCE [LARGE SCALE GENOMIC DNA]</scope>
    <source>
        <strain evidence="2">ATCC MYA-4606 / CBS 127.97</strain>
    </source>
</reference>
<sequence length="70" mass="7545">MVNTQNTITTSSPNVHHFLGIKLVLPWMSRYHGPICDGAKVALAQGQAMKIYAGHVSQGNAQRTPNIADS</sequence>
<keyword evidence="2" id="KW-1185">Reference proteome</keyword>
<name>F2Q211_TRIEC</name>
<organism evidence="1 2">
    <name type="scientific">Trichophyton equinum (strain ATCC MYA-4606 / CBS 127.97)</name>
    <name type="common">Horse ringworm fungus</name>
    <dbReference type="NCBI Taxonomy" id="559882"/>
    <lineage>
        <taxon>Eukaryota</taxon>
        <taxon>Fungi</taxon>
        <taxon>Dikarya</taxon>
        <taxon>Ascomycota</taxon>
        <taxon>Pezizomycotina</taxon>
        <taxon>Eurotiomycetes</taxon>
        <taxon>Eurotiomycetidae</taxon>
        <taxon>Onygenales</taxon>
        <taxon>Arthrodermataceae</taxon>
        <taxon>Trichophyton</taxon>
    </lineage>
</organism>
<dbReference type="Proteomes" id="UP000009169">
    <property type="component" value="Unassembled WGS sequence"/>
</dbReference>
<dbReference type="VEuPathDB" id="FungiDB:TEQG_08782"/>
<proteinExistence type="predicted"/>
<protein>
    <submittedName>
        <fullName evidence="1">Uncharacterized protein</fullName>
    </submittedName>
</protein>
<accession>F2Q211</accession>